<name>A0A8J2XKE8_9MICO</name>
<gene>
    <name evidence="1" type="ORF">GCM10011333_15110</name>
</gene>
<organism evidence="1 2">
    <name type="scientific">Sediminivirga luteola</name>
    <dbReference type="NCBI Taxonomy" id="1774748"/>
    <lineage>
        <taxon>Bacteria</taxon>
        <taxon>Bacillati</taxon>
        <taxon>Actinomycetota</taxon>
        <taxon>Actinomycetes</taxon>
        <taxon>Micrococcales</taxon>
        <taxon>Brevibacteriaceae</taxon>
        <taxon>Sediminivirga</taxon>
    </lineage>
</organism>
<evidence type="ECO:0000313" key="1">
    <source>
        <dbReference type="EMBL" id="GGA13163.1"/>
    </source>
</evidence>
<dbReference type="AlphaFoldDB" id="A0A8J2XKE8"/>
<protein>
    <submittedName>
        <fullName evidence="1">Uncharacterized protein</fullName>
    </submittedName>
</protein>
<evidence type="ECO:0000313" key="2">
    <source>
        <dbReference type="Proteomes" id="UP000616114"/>
    </source>
</evidence>
<dbReference type="Proteomes" id="UP000616114">
    <property type="component" value="Unassembled WGS sequence"/>
</dbReference>
<dbReference type="EMBL" id="BMFY01000005">
    <property type="protein sequence ID" value="GGA13163.1"/>
    <property type="molecule type" value="Genomic_DNA"/>
</dbReference>
<accession>A0A8J2XKE8</accession>
<reference evidence="1" key="2">
    <citation type="submission" date="2020-09" db="EMBL/GenBank/DDBJ databases">
        <authorList>
            <person name="Sun Q."/>
            <person name="Zhou Y."/>
        </authorList>
    </citation>
    <scope>NUCLEOTIDE SEQUENCE</scope>
    <source>
        <strain evidence="1">CGMCC 1.12785</strain>
    </source>
</reference>
<proteinExistence type="predicted"/>
<comment type="caution">
    <text evidence="1">The sequence shown here is derived from an EMBL/GenBank/DDBJ whole genome shotgun (WGS) entry which is preliminary data.</text>
</comment>
<reference evidence="1" key="1">
    <citation type="journal article" date="2014" name="Int. J. Syst. Evol. Microbiol.">
        <title>Complete genome sequence of Corynebacterium casei LMG S-19264T (=DSM 44701T), isolated from a smear-ripened cheese.</title>
        <authorList>
            <consortium name="US DOE Joint Genome Institute (JGI-PGF)"/>
            <person name="Walter F."/>
            <person name="Albersmeier A."/>
            <person name="Kalinowski J."/>
            <person name="Ruckert C."/>
        </authorList>
    </citation>
    <scope>NUCLEOTIDE SEQUENCE</scope>
    <source>
        <strain evidence="1">CGMCC 1.12785</strain>
    </source>
</reference>
<sequence>MATRLTVRQTGRAEPPSPVVASVASGSFAEVRSVVFLLIVAVLIVGKEREEVRTPLQGARTSSAVSGSRAVSP</sequence>
<keyword evidence="2" id="KW-1185">Reference proteome</keyword>